<dbReference type="GO" id="GO:0015279">
    <property type="term" value="F:store-operated calcium channel activity"/>
    <property type="evidence" value="ECO:0007669"/>
    <property type="project" value="TreeGrafter"/>
</dbReference>
<evidence type="ECO:0000256" key="3">
    <source>
        <dbReference type="ARBA" id="ARBA00022673"/>
    </source>
</evidence>
<dbReference type="PANTHER" id="PTHR10117">
    <property type="entry name" value="TRANSIENT RECEPTOR POTENTIAL CHANNEL"/>
    <property type="match status" value="1"/>
</dbReference>
<evidence type="ECO:0000313" key="8">
    <source>
        <dbReference type="EMBL" id="PNJ04006.1"/>
    </source>
</evidence>
<accession>A0A2J8R659</accession>
<keyword evidence="6" id="KW-0407">Ion channel</keyword>
<dbReference type="EMBL" id="NDHI03003746">
    <property type="protein sequence ID" value="PNJ04006.1"/>
    <property type="molecule type" value="Genomic_DNA"/>
</dbReference>
<organism evidence="8">
    <name type="scientific">Pongo abelii</name>
    <name type="common">Sumatran orangutan</name>
    <name type="synonym">Pongo pygmaeus abelii</name>
    <dbReference type="NCBI Taxonomy" id="9601"/>
    <lineage>
        <taxon>Eukaryota</taxon>
        <taxon>Metazoa</taxon>
        <taxon>Chordata</taxon>
        <taxon>Craniata</taxon>
        <taxon>Vertebrata</taxon>
        <taxon>Euteleostomi</taxon>
        <taxon>Mammalia</taxon>
        <taxon>Eutheria</taxon>
        <taxon>Euarchontoglires</taxon>
        <taxon>Primates</taxon>
        <taxon>Haplorrhini</taxon>
        <taxon>Catarrhini</taxon>
        <taxon>Hominidae</taxon>
        <taxon>Pongo</taxon>
    </lineage>
</organism>
<comment type="caution">
    <text evidence="8">The sequence shown here is derived from an EMBL/GenBank/DDBJ whole genome shotgun (WGS) entry which is preliminary data.</text>
</comment>
<reference evidence="8" key="1">
    <citation type="submission" date="2017-12" db="EMBL/GenBank/DDBJ databases">
        <title>High-resolution comparative analysis of great ape genomes.</title>
        <authorList>
            <person name="Pollen A."/>
            <person name="Hastie A."/>
            <person name="Hormozdiari F."/>
            <person name="Dougherty M."/>
            <person name="Liu R."/>
            <person name="Chaisson M."/>
            <person name="Hoppe E."/>
            <person name="Hill C."/>
            <person name="Pang A."/>
            <person name="Hillier L."/>
            <person name="Baker C."/>
            <person name="Armstrong J."/>
            <person name="Shendure J."/>
            <person name="Paten B."/>
            <person name="Wilson R."/>
            <person name="Chao H."/>
            <person name="Schneider V."/>
            <person name="Ventura M."/>
            <person name="Kronenberg Z."/>
            <person name="Murali S."/>
            <person name="Gordon D."/>
            <person name="Cantsilieris S."/>
            <person name="Munson K."/>
            <person name="Nelson B."/>
            <person name="Raja A."/>
            <person name="Underwood J."/>
            <person name="Diekhans M."/>
            <person name="Fiddes I."/>
            <person name="Haussler D."/>
            <person name="Eichler E."/>
        </authorList>
    </citation>
    <scope>NUCLEOTIDE SEQUENCE [LARGE SCALE GENOMIC DNA]</scope>
    <source>
        <strain evidence="8">Susie</strain>
    </source>
</reference>
<keyword evidence="2" id="KW-0106">Calcium</keyword>
<dbReference type="GO" id="GO:0070679">
    <property type="term" value="F:inositol 1,4,5 trisphosphate binding"/>
    <property type="evidence" value="ECO:0007669"/>
    <property type="project" value="TreeGrafter"/>
</dbReference>
<keyword evidence="4" id="KW-0677">Repeat</keyword>
<dbReference type="GO" id="GO:0005886">
    <property type="term" value="C:plasma membrane"/>
    <property type="evidence" value="ECO:0007669"/>
    <property type="project" value="TreeGrafter"/>
</dbReference>
<dbReference type="Pfam" id="PF08344">
    <property type="entry name" value="TRP_2"/>
    <property type="match status" value="1"/>
</dbReference>
<evidence type="ECO:0000256" key="2">
    <source>
        <dbReference type="ARBA" id="ARBA00022568"/>
    </source>
</evidence>
<evidence type="ECO:0000256" key="4">
    <source>
        <dbReference type="ARBA" id="ARBA00022737"/>
    </source>
</evidence>
<feature type="domain" description="Transient receptor ion channel" evidence="7">
    <location>
        <begin position="1"/>
        <end position="54"/>
    </location>
</feature>
<sequence length="104" mass="11451">SDVDSLRHSRSRLNIYKALASPSLIALSAKILFSTAFQLSWELQELSQGWKMNSSRSMKSCHGSANNLLGPTVTPIQKREASYGEKLNRCGMADFRTTSMIGGI</sequence>
<evidence type="ECO:0000256" key="6">
    <source>
        <dbReference type="ARBA" id="ARBA00023303"/>
    </source>
</evidence>
<dbReference type="InterPro" id="IPR002153">
    <property type="entry name" value="TRPC_channel"/>
</dbReference>
<protein>
    <submittedName>
        <fullName evidence="8">TRPC4 isoform 3</fullName>
    </submittedName>
</protein>
<keyword evidence="2" id="KW-0109">Calcium transport</keyword>
<dbReference type="GO" id="GO:0051480">
    <property type="term" value="P:regulation of cytosolic calcium ion concentration"/>
    <property type="evidence" value="ECO:0007669"/>
    <property type="project" value="TreeGrafter"/>
</dbReference>
<gene>
    <name evidence="8" type="ORF">CR201_G0053476</name>
</gene>
<dbReference type="PANTHER" id="PTHR10117:SF25">
    <property type="entry name" value="SHORT TRANSIENT RECEPTOR POTENTIAL CHANNEL 4"/>
    <property type="match status" value="1"/>
</dbReference>
<dbReference type="GO" id="GO:0034703">
    <property type="term" value="C:cation channel complex"/>
    <property type="evidence" value="ECO:0007669"/>
    <property type="project" value="TreeGrafter"/>
</dbReference>
<proteinExistence type="predicted"/>
<dbReference type="SMART" id="SM01420">
    <property type="entry name" value="TRP_2"/>
    <property type="match status" value="1"/>
</dbReference>
<evidence type="ECO:0000256" key="5">
    <source>
        <dbReference type="ARBA" id="ARBA00023065"/>
    </source>
</evidence>
<keyword evidence="3" id="KW-0107">Calcium channel</keyword>
<evidence type="ECO:0000259" key="7">
    <source>
        <dbReference type="SMART" id="SM01420"/>
    </source>
</evidence>
<evidence type="ECO:0000256" key="1">
    <source>
        <dbReference type="ARBA" id="ARBA00022448"/>
    </source>
</evidence>
<feature type="non-terminal residue" evidence="8">
    <location>
        <position position="1"/>
    </location>
</feature>
<name>A0A2J8R659_PONAB</name>
<keyword evidence="5" id="KW-0406">Ion transport</keyword>
<keyword evidence="1" id="KW-0813">Transport</keyword>
<dbReference type="AlphaFoldDB" id="A0A2J8R659"/>
<dbReference type="InterPro" id="IPR013555">
    <property type="entry name" value="TRP_dom"/>
</dbReference>